<name>A0A2B4R462_STYPI</name>
<organism evidence="4 5">
    <name type="scientific">Stylophora pistillata</name>
    <name type="common">Smooth cauliflower coral</name>
    <dbReference type="NCBI Taxonomy" id="50429"/>
    <lineage>
        <taxon>Eukaryota</taxon>
        <taxon>Metazoa</taxon>
        <taxon>Cnidaria</taxon>
        <taxon>Anthozoa</taxon>
        <taxon>Hexacorallia</taxon>
        <taxon>Scleractinia</taxon>
        <taxon>Astrocoeniina</taxon>
        <taxon>Pocilloporidae</taxon>
        <taxon>Stylophora</taxon>
    </lineage>
</organism>
<evidence type="ECO:0000259" key="3">
    <source>
        <dbReference type="PROSITE" id="PS50011"/>
    </source>
</evidence>
<proteinExistence type="predicted"/>
<reference evidence="5" key="1">
    <citation type="journal article" date="2017" name="bioRxiv">
        <title>Comparative analysis of the genomes of Stylophora pistillata and Acropora digitifera provides evidence for extensive differences between species of corals.</title>
        <authorList>
            <person name="Voolstra C.R."/>
            <person name="Li Y."/>
            <person name="Liew Y.J."/>
            <person name="Baumgarten S."/>
            <person name="Zoccola D."/>
            <person name="Flot J.-F."/>
            <person name="Tambutte S."/>
            <person name="Allemand D."/>
            <person name="Aranda M."/>
        </authorList>
    </citation>
    <scope>NUCLEOTIDE SEQUENCE [LARGE SCALE GENOMIC DNA]</scope>
</reference>
<evidence type="ECO:0000313" key="5">
    <source>
        <dbReference type="Proteomes" id="UP000225706"/>
    </source>
</evidence>
<comment type="subcellular location">
    <subcellularLocation>
        <location evidence="1">Membrane</location>
        <topology evidence="1">Single-pass membrane protein</topology>
    </subcellularLocation>
</comment>
<feature type="binding site" evidence="2">
    <location>
        <position position="84"/>
    </location>
    <ligand>
        <name>ATP</name>
        <dbReference type="ChEBI" id="CHEBI:30616"/>
    </ligand>
</feature>
<dbReference type="InterPro" id="IPR011009">
    <property type="entry name" value="Kinase-like_dom_sf"/>
</dbReference>
<dbReference type="Gene3D" id="1.10.510.10">
    <property type="entry name" value="Transferase(Phosphotransferase) domain 1"/>
    <property type="match status" value="1"/>
</dbReference>
<keyword evidence="4" id="KW-0675">Receptor</keyword>
<keyword evidence="2" id="KW-0547">Nucleotide-binding</keyword>
<dbReference type="PANTHER" id="PTHR24416:SF611">
    <property type="entry name" value="TYROSINE-PROTEIN KINASE TRANSMEMBRANE RECEPTOR ROR"/>
    <property type="match status" value="1"/>
</dbReference>
<evidence type="ECO:0000256" key="2">
    <source>
        <dbReference type="PROSITE-ProRule" id="PRU10141"/>
    </source>
</evidence>
<feature type="domain" description="Protein kinase" evidence="3">
    <location>
        <begin position="51"/>
        <end position="190"/>
    </location>
</feature>
<evidence type="ECO:0000313" key="4">
    <source>
        <dbReference type="EMBL" id="PFX11032.1"/>
    </source>
</evidence>
<dbReference type="InterPro" id="IPR017441">
    <property type="entry name" value="Protein_kinase_ATP_BS"/>
</dbReference>
<dbReference type="PANTHER" id="PTHR24416">
    <property type="entry name" value="TYROSINE-PROTEIN KINASE RECEPTOR"/>
    <property type="match status" value="1"/>
</dbReference>
<evidence type="ECO:0000256" key="1">
    <source>
        <dbReference type="ARBA" id="ARBA00004167"/>
    </source>
</evidence>
<dbReference type="GO" id="GO:0005524">
    <property type="term" value="F:ATP binding"/>
    <property type="evidence" value="ECO:0007669"/>
    <property type="project" value="UniProtKB-UniRule"/>
</dbReference>
<dbReference type="EMBL" id="LSMT01004292">
    <property type="protein sequence ID" value="PFX11032.1"/>
    <property type="molecule type" value="Genomic_DNA"/>
</dbReference>
<dbReference type="Pfam" id="PF07714">
    <property type="entry name" value="PK_Tyr_Ser-Thr"/>
    <property type="match status" value="1"/>
</dbReference>
<dbReference type="PROSITE" id="PS00107">
    <property type="entry name" value="PROTEIN_KINASE_ATP"/>
    <property type="match status" value="1"/>
</dbReference>
<sequence>ERGQERLDSGEKIVGADILTADNCVDLGVEEQRKISSQESVEGCKKLESLEVFDELLGEGEFGIVYKGRYGGKDGNMTDLAVKKLKDHSAIATETLSDEKKTLKHVGKHPNIVTLIGTRIEGGNVLVVTELIHGGSLENILKAKRAPGEKKNYHNVFCKLNDRQLVTIAFQTAARMQHLEERKVKPIDRA</sequence>
<dbReference type="InterPro" id="IPR000719">
    <property type="entry name" value="Prot_kinase_dom"/>
</dbReference>
<gene>
    <name evidence="4" type="primary">Fgfr1</name>
    <name evidence="4" type="ORF">AWC38_SpisGene25553</name>
</gene>
<dbReference type="InterPro" id="IPR050122">
    <property type="entry name" value="RTK"/>
</dbReference>
<dbReference type="InterPro" id="IPR020635">
    <property type="entry name" value="Tyr_kinase_cat_dom"/>
</dbReference>
<keyword evidence="2" id="KW-0067">ATP-binding</keyword>
<protein>
    <submittedName>
        <fullName evidence="4">Fibroblast growth factor receptor 1</fullName>
    </submittedName>
</protein>
<feature type="non-terminal residue" evidence="4">
    <location>
        <position position="1"/>
    </location>
</feature>
<dbReference type="GO" id="GO:0043235">
    <property type="term" value="C:receptor complex"/>
    <property type="evidence" value="ECO:0007669"/>
    <property type="project" value="TreeGrafter"/>
</dbReference>
<dbReference type="PROSITE" id="PS50011">
    <property type="entry name" value="PROTEIN_KINASE_DOM"/>
    <property type="match status" value="1"/>
</dbReference>
<dbReference type="GO" id="GO:0005886">
    <property type="term" value="C:plasma membrane"/>
    <property type="evidence" value="ECO:0007669"/>
    <property type="project" value="TreeGrafter"/>
</dbReference>
<dbReference type="AlphaFoldDB" id="A0A2B4R462"/>
<dbReference type="OrthoDB" id="5961875at2759"/>
<dbReference type="InterPro" id="IPR001245">
    <property type="entry name" value="Ser-Thr/Tyr_kinase_cat_dom"/>
</dbReference>
<accession>A0A2B4R462</accession>
<dbReference type="GO" id="GO:0004714">
    <property type="term" value="F:transmembrane receptor protein tyrosine kinase activity"/>
    <property type="evidence" value="ECO:0007669"/>
    <property type="project" value="TreeGrafter"/>
</dbReference>
<keyword evidence="5" id="KW-1185">Reference proteome</keyword>
<dbReference type="Proteomes" id="UP000225706">
    <property type="component" value="Unassembled WGS sequence"/>
</dbReference>
<dbReference type="GO" id="GO:0007169">
    <property type="term" value="P:cell surface receptor protein tyrosine kinase signaling pathway"/>
    <property type="evidence" value="ECO:0007669"/>
    <property type="project" value="TreeGrafter"/>
</dbReference>
<dbReference type="SMART" id="SM00219">
    <property type="entry name" value="TyrKc"/>
    <property type="match status" value="1"/>
</dbReference>
<comment type="caution">
    <text evidence="4">The sequence shown here is derived from an EMBL/GenBank/DDBJ whole genome shotgun (WGS) entry which is preliminary data.</text>
</comment>
<dbReference type="SUPFAM" id="SSF56112">
    <property type="entry name" value="Protein kinase-like (PK-like)"/>
    <property type="match status" value="1"/>
</dbReference>